<keyword evidence="3" id="KW-1185">Reference proteome</keyword>
<keyword evidence="1" id="KW-1133">Transmembrane helix</keyword>
<reference evidence="2" key="1">
    <citation type="journal article" date="2014" name="Int. J. Syst. Evol. Microbiol.">
        <title>Complete genome sequence of Corynebacterium casei LMG S-19264T (=DSM 44701T), isolated from a smear-ripened cheese.</title>
        <authorList>
            <consortium name="US DOE Joint Genome Institute (JGI-PGF)"/>
            <person name="Walter F."/>
            <person name="Albersmeier A."/>
            <person name="Kalinowski J."/>
            <person name="Ruckert C."/>
        </authorList>
    </citation>
    <scope>NUCLEOTIDE SEQUENCE</scope>
    <source>
        <strain evidence="2">CGMCC 1.16012</strain>
    </source>
</reference>
<gene>
    <name evidence="2" type="ORF">GCM10011517_28960</name>
</gene>
<accession>A0A917EN78</accession>
<organism evidence="2 3">
    <name type="scientific">Actibacterium pelagium</name>
    <dbReference type="NCBI Taxonomy" id="2029103"/>
    <lineage>
        <taxon>Bacteria</taxon>
        <taxon>Pseudomonadati</taxon>
        <taxon>Pseudomonadota</taxon>
        <taxon>Alphaproteobacteria</taxon>
        <taxon>Rhodobacterales</taxon>
        <taxon>Roseobacteraceae</taxon>
        <taxon>Actibacterium</taxon>
    </lineage>
</organism>
<proteinExistence type="predicted"/>
<comment type="caution">
    <text evidence="2">The sequence shown here is derived from an EMBL/GenBank/DDBJ whole genome shotgun (WGS) entry which is preliminary data.</text>
</comment>
<evidence type="ECO:0000256" key="1">
    <source>
        <dbReference type="SAM" id="Phobius"/>
    </source>
</evidence>
<keyword evidence="1" id="KW-0812">Transmembrane</keyword>
<protein>
    <submittedName>
        <fullName evidence="2">Uncharacterized protein</fullName>
    </submittedName>
</protein>
<dbReference type="AlphaFoldDB" id="A0A917EN78"/>
<name>A0A917EN78_9RHOB</name>
<evidence type="ECO:0000313" key="3">
    <source>
        <dbReference type="Proteomes" id="UP000606730"/>
    </source>
</evidence>
<dbReference type="EMBL" id="BMKN01000002">
    <property type="protein sequence ID" value="GGE59499.1"/>
    <property type="molecule type" value="Genomic_DNA"/>
</dbReference>
<feature type="transmembrane region" description="Helical" evidence="1">
    <location>
        <begin position="12"/>
        <end position="34"/>
    </location>
</feature>
<sequence length="50" mass="5449">MDIRFAMAFAKVWFAFPEISFGSVSVGMAALPAINDRFVTLTPSRNPIAS</sequence>
<keyword evidence="1" id="KW-0472">Membrane</keyword>
<dbReference type="Proteomes" id="UP000606730">
    <property type="component" value="Unassembled WGS sequence"/>
</dbReference>
<evidence type="ECO:0000313" key="2">
    <source>
        <dbReference type="EMBL" id="GGE59499.1"/>
    </source>
</evidence>
<reference evidence="2" key="2">
    <citation type="submission" date="2020-09" db="EMBL/GenBank/DDBJ databases">
        <authorList>
            <person name="Sun Q."/>
            <person name="Zhou Y."/>
        </authorList>
    </citation>
    <scope>NUCLEOTIDE SEQUENCE</scope>
    <source>
        <strain evidence="2">CGMCC 1.16012</strain>
    </source>
</reference>